<dbReference type="AlphaFoldDB" id="A0A1V0GVL0"/>
<dbReference type="RefSeq" id="WP_080622315.1">
    <property type="nucleotide sequence ID" value="NZ_CAWMZI010000001.1"/>
</dbReference>
<dbReference type="STRING" id="147645.A6J80_17195"/>
<accession>A0A1V0GVL0</accession>
<protein>
    <submittedName>
        <fullName evidence="1">Uncharacterized protein</fullName>
    </submittedName>
</protein>
<proteinExistence type="predicted"/>
<dbReference type="EMBL" id="CP020442">
    <property type="protein sequence ID" value="ARC37852.1"/>
    <property type="molecule type" value="Genomic_DNA"/>
</dbReference>
<dbReference type="Proteomes" id="UP000191257">
    <property type="component" value="Chromosome"/>
</dbReference>
<organism evidence="1 2">
    <name type="scientific">Paracoccus yeei</name>
    <dbReference type="NCBI Taxonomy" id="147645"/>
    <lineage>
        <taxon>Bacteria</taxon>
        <taxon>Pseudomonadati</taxon>
        <taxon>Pseudomonadota</taxon>
        <taxon>Alphaproteobacteria</taxon>
        <taxon>Rhodobacterales</taxon>
        <taxon>Paracoccaceae</taxon>
        <taxon>Paracoccus</taxon>
    </lineage>
</organism>
<gene>
    <name evidence="1" type="ORF">A6J80_17195</name>
</gene>
<sequence length="101" mass="11342">MENVWYGWNGGECPVHPLTEVEAVFQAPDNSTFGAATQKLAAHIVWDAEAFKIIAFRVVKEYREPREFWVFPGARDVLTAKPAVGGEHYIHVREVVEGGDE</sequence>
<name>A0A1V0GVL0_9RHOB</name>
<reference evidence="1" key="1">
    <citation type="submission" date="2017-12" db="EMBL/GenBank/DDBJ databases">
        <title>FDA dAtabase for Regulatory Grade micrObial Sequences (FDA-ARGOS): Supporting development and validation of Infectious Disease Dx tests.</title>
        <authorList>
            <person name="Campos J."/>
            <person name="Goldberg B."/>
            <person name="Tallon L."/>
            <person name="Sadzewicz L."/>
            <person name="Sengamalay N."/>
            <person name="Ott S."/>
            <person name="Godinez A."/>
            <person name="Nagaraj S."/>
            <person name="Vyas G."/>
            <person name="Aluvathingal J."/>
            <person name="Nadendla S."/>
            <person name="Geyer C."/>
            <person name="Nandy P."/>
            <person name="Hobson J."/>
            <person name="Sichtig H."/>
        </authorList>
    </citation>
    <scope>NUCLEOTIDE SEQUENCE</scope>
    <source>
        <strain evidence="1">FDAARGOS_252</strain>
    </source>
</reference>
<evidence type="ECO:0000313" key="2">
    <source>
        <dbReference type="Proteomes" id="UP000191257"/>
    </source>
</evidence>
<dbReference type="KEGG" id="pye:A6J80_17195"/>
<evidence type="ECO:0000313" key="1">
    <source>
        <dbReference type="EMBL" id="ARC37852.1"/>
    </source>
</evidence>
<keyword evidence="2" id="KW-1185">Reference proteome</keyword>